<evidence type="ECO:0000256" key="1">
    <source>
        <dbReference type="SAM" id="MobiDB-lite"/>
    </source>
</evidence>
<comment type="caution">
    <text evidence="2">The sequence shown here is derived from an EMBL/GenBank/DDBJ whole genome shotgun (WGS) entry which is preliminary data.</text>
</comment>
<keyword evidence="3" id="KW-1185">Reference proteome</keyword>
<sequence length="232" mass="27473">MPIDYLCKWCLTYVGQRRQFCSADCAAQFKICQQRRDRKQDLNISVDYYGRVKLCIQGQPIHSNEVIEAQIEHPKQKDRHRRPRFQKRCPNCARLLIGFQQEYCDSTCQGMYQERIKQNEFLNLFHPKDAAERRRVRKWLLDAQFPYNKIQDGEGEEQDQTPSPDEVTRIPKDSGQGHSNENSRQHKIKFSKKKQRKKKGGNSNAICQEDKDNGNERRQLLIDLKWIPAFDD</sequence>
<name>A0AAE0SSK4_9BIVA</name>
<feature type="compositionally biased region" description="Basic residues" evidence="1">
    <location>
        <begin position="185"/>
        <end position="200"/>
    </location>
</feature>
<evidence type="ECO:0000313" key="2">
    <source>
        <dbReference type="EMBL" id="KAK3596920.1"/>
    </source>
</evidence>
<reference evidence="2" key="3">
    <citation type="submission" date="2023-05" db="EMBL/GenBank/DDBJ databases">
        <authorList>
            <person name="Smith C.H."/>
        </authorList>
    </citation>
    <scope>NUCLEOTIDE SEQUENCE</scope>
    <source>
        <strain evidence="2">CHS0354</strain>
        <tissue evidence="2">Mantle</tissue>
    </source>
</reference>
<organism evidence="2 3">
    <name type="scientific">Potamilus streckersoni</name>
    <dbReference type="NCBI Taxonomy" id="2493646"/>
    <lineage>
        <taxon>Eukaryota</taxon>
        <taxon>Metazoa</taxon>
        <taxon>Spiralia</taxon>
        <taxon>Lophotrochozoa</taxon>
        <taxon>Mollusca</taxon>
        <taxon>Bivalvia</taxon>
        <taxon>Autobranchia</taxon>
        <taxon>Heteroconchia</taxon>
        <taxon>Palaeoheterodonta</taxon>
        <taxon>Unionida</taxon>
        <taxon>Unionoidea</taxon>
        <taxon>Unionidae</taxon>
        <taxon>Ambleminae</taxon>
        <taxon>Lampsilini</taxon>
        <taxon>Potamilus</taxon>
    </lineage>
</organism>
<evidence type="ECO:0000313" key="3">
    <source>
        <dbReference type="Proteomes" id="UP001195483"/>
    </source>
</evidence>
<reference evidence="2" key="1">
    <citation type="journal article" date="2021" name="Genome Biol. Evol.">
        <title>A High-Quality Reference Genome for a Parasitic Bivalve with Doubly Uniparental Inheritance (Bivalvia: Unionida).</title>
        <authorList>
            <person name="Smith C.H."/>
        </authorList>
    </citation>
    <scope>NUCLEOTIDE SEQUENCE</scope>
    <source>
        <strain evidence="2">CHS0354</strain>
    </source>
</reference>
<dbReference type="AlphaFoldDB" id="A0AAE0SSK4"/>
<dbReference type="EMBL" id="JAEAOA010001892">
    <property type="protein sequence ID" value="KAK3596920.1"/>
    <property type="molecule type" value="Genomic_DNA"/>
</dbReference>
<protein>
    <submittedName>
        <fullName evidence="2">Uncharacterized protein</fullName>
    </submittedName>
</protein>
<dbReference type="Proteomes" id="UP001195483">
    <property type="component" value="Unassembled WGS sequence"/>
</dbReference>
<feature type="region of interest" description="Disordered" evidence="1">
    <location>
        <begin position="150"/>
        <end position="214"/>
    </location>
</feature>
<reference evidence="2" key="2">
    <citation type="journal article" date="2021" name="Genome Biol. Evol.">
        <title>Developing a high-quality reference genome for a parasitic bivalve with doubly uniparental inheritance (Bivalvia: Unionida).</title>
        <authorList>
            <person name="Smith C.H."/>
        </authorList>
    </citation>
    <scope>NUCLEOTIDE SEQUENCE</scope>
    <source>
        <strain evidence="2">CHS0354</strain>
        <tissue evidence="2">Mantle</tissue>
    </source>
</reference>
<proteinExistence type="predicted"/>
<accession>A0AAE0SSK4</accession>
<gene>
    <name evidence="2" type="ORF">CHS0354_031698</name>
</gene>